<dbReference type="RefSeq" id="WP_112551166.1">
    <property type="nucleotide sequence ID" value="NZ_JACHXN010000032.1"/>
</dbReference>
<dbReference type="AlphaFoldDB" id="A0A839ULS2"/>
<keyword evidence="2" id="KW-1185">Reference proteome</keyword>
<dbReference type="EMBL" id="JACHXN010000032">
    <property type="protein sequence ID" value="MBB3149449.1"/>
    <property type="molecule type" value="Genomic_DNA"/>
</dbReference>
<gene>
    <name evidence="1" type="ORF">FHS21_005902</name>
</gene>
<reference evidence="1 2" key="1">
    <citation type="submission" date="2020-08" db="EMBL/GenBank/DDBJ databases">
        <title>Genomic Encyclopedia of Type Strains, Phase III (KMG-III): the genomes of soil and plant-associated and newly described type strains.</title>
        <authorList>
            <person name="Whitman W."/>
        </authorList>
    </citation>
    <scope>NUCLEOTIDE SEQUENCE [LARGE SCALE GENOMIC DNA]</scope>
    <source>
        <strain evidence="1 2">CECT 7015</strain>
    </source>
</reference>
<comment type="caution">
    <text evidence="1">The sequence shown here is derived from an EMBL/GenBank/DDBJ whole genome shotgun (WGS) entry which is preliminary data.</text>
</comment>
<sequence length="130" mass="14437">MFYLSAVVLPSYIVLHSYQRKSRWSGRHYPPLRQDMMCAGASAVAARPVRLDRPKLDQDFCCYETAALLGQIILLVKGFGEPDAAYWQALIRPIKMRAGNGDASCQLVLDWLATLHPDALTPLSDGVSTK</sequence>
<protein>
    <submittedName>
        <fullName evidence="1">Uncharacterized protein</fullName>
    </submittedName>
</protein>
<evidence type="ECO:0000313" key="2">
    <source>
        <dbReference type="Proteomes" id="UP000554520"/>
    </source>
</evidence>
<proteinExistence type="predicted"/>
<organism evidence="1 2">
    <name type="scientific">Phyllobacterium trifolii</name>
    <dbReference type="NCBI Taxonomy" id="300193"/>
    <lineage>
        <taxon>Bacteria</taxon>
        <taxon>Pseudomonadati</taxon>
        <taxon>Pseudomonadota</taxon>
        <taxon>Alphaproteobacteria</taxon>
        <taxon>Hyphomicrobiales</taxon>
        <taxon>Phyllobacteriaceae</taxon>
        <taxon>Phyllobacterium</taxon>
    </lineage>
</organism>
<name>A0A839ULS2_9HYPH</name>
<accession>A0A839ULS2</accession>
<evidence type="ECO:0000313" key="1">
    <source>
        <dbReference type="EMBL" id="MBB3149449.1"/>
    </source>
</evidence>
<dbReference type="Proteomes" id="UP000554520">
    <property type="component" value="Unassembled WGS sequence"/>
</dbReference>